<sequence>MNAGLRDLVSGVVAVTNTDGFPLESMPPQGSVTVEFGTGATVEIGANMDEFEKAKNAVAGKRANVSSATTPAKAFKYYLQVAHNVMVDEATAGAILATAKSA</sequence>
<name>A0A5C6EW91_9BACT</name>
<keyword evidence="2" id="KW-1185">Reference proteome</keyword>
<dbReference type="AlphaFoldDB" id="A0A5C6EW91"/>
<evidence type="ECO:0000313" key="1">
    <source>
        <dbReference type="EMBL" id="TWU51501.1"/>
    </source>
</evidence>
<comment type="caution">
    <text evidence="1">The sequence shown here is derived from an EMBL/GenBank/DDBJ whole genome shotgun (WGS) entry which is preliminary data.</text>
</comment>
<gene>
    <name evidence="1" type="ORF">Poly59_30930</name>
</gene>
<organism evidence="1 2">
    <name type="scientific">Rubripirellula reticaptiva</name>
    <dbReference type="NCBI Taxonomy" id="2528013"/>
    <lineage>
        <taxon>Bacteria</taxon>
        <taxon>Pseudomonadati</taxon>
        <taxon>Planctomycetota</taxon>
        <taxon>Planctomycetia</taxon>
        <taxon>Pirellulales</taxon>
        <taxon>Pirellulaceae</taxon>
        <taxon>Rubripirellula</taxon>
    </lineage>
</organism>
<accession>A0A5C6EW91</accession>
<protein>
    <submittedName>
        <fullName evidence="1">Uncharacterized protein</fullName>
    </submittedName>
</protein>
<dbReference type="Proteomes" id="UP000317977">
    <property type="component" value="Unassembled WGS sequence"/>
</dbReference>
<reference evidence="1 2" key="1">
    <citation type="submission" date="2019-02" db="EMBL/GenBank/DDBJ databases">
        <title>Deep-cultivation of Planctomycetes and their phenomic and genomic characterization uncovers novel biology.</title>
        <authorList>
            <person name="Wiegand S."/>
            <person name="Jogler M."/>
            <person name="Boedeker C."/>
            <person name="Pinto D."/>
            <person name="Vollmers J."/>
            <person name="Rivas-Marin E."/>
            <person name="Kohn T."/>
            <person name="Peeters S.H."/>
            <person name="Heuer A."/>
            <person name="Rast P."/>
            <person name="Oberbeckmann S."/>
            <person name="Bunk B."/>
            <person name="Jeske O."/>
            <person name="Meyerdierks A."/>
            <person name="Storesund J.E."/>
            <person name="Kallscheuer N."/>
            <person name="Luecker S."/>
            <person name="Lage O.M."/>
            <person name="Pohl T."/>
            <person name="Merkel B.J."/>
            <person name="Hornburger P."/>
            <person name="Mueller R.-W."/>
            <person name="Bruemmer F."/>
            <person name="Labrenz M."/>
            <person name="Spormann A.M."/>
            <person name="Op Den Camp H."/>
            <person name="Overmann J."/>
            <person name="Amann R."/>
            <person name="Jetten M.S.M."/>
            <person name="Mascher T."/>
            <person name="Medema M.H."/>
            <person name="Devos D.P."/>
            <person name="Kaster A.-K."/>
            <person name="Ovreas L."/>
            <person name="Rohde M."/>
            <person name="Galperin M.Y."/>
            <person name="Jogler C."/>
        </authorList>
    </citation>
    <scope>NUCLEOTIDE SEQUENCE [LARGE SCALE GENOMIC DNA]</scope>
    <source>
        <strain evidence="1 2">Poly59</strain>
    </source>
</reference>
<evidence type="ECO:0000313" key="2">
    <source>
        <dbReference type="Proteomes" id="UP000317977"/>
    </source>
</evidence>
<dbReference type="RefSeq" id="WP_146534844.1">
    <property type="nucleotide sequence ID" value="NZ_SJPX01000003.1"/>
</dbReference>
<dbReference type="EMBL" id="SJPX01000003">
    <property type="protein sequence ID" value="TWU51501.1"/>
    <property type="molecule type" value="Genomic_DNA"/>
</dbReference>
<proteinExistence type="predicted"/>